<dbReference type="InterPro" id="IPR037171">
    <property type="entry name" value="NagB/RpiA_transferase-like"/>
</dbReference>
<dbReference type="OrthoDB" id="9797223at2"/>
<name>A0A1M4UGJ1_9LACT</name>
<evidence type="ECO:0000313" key="6">
    <source>
        <dbReference type="Proteomes" id="UP000184128"/>
    </source>
</evidence>
<dbReference type="InterPro" id="IPR014036">
    <property type="entry name" value="DeoR-like_C"/>
</dbReference>
<dbReference type="InterPro" id="IPR018356">
    <property type="entry name" value="Tscrpt_reg_HTH_DeoR_CS"/>
</dbReference>
<dbReference type="STRING" id="1121025.SAMN02745249_00673"/>
<proteinExistence type="predicted"/>
<dbReference type="GO" id="GO:0003677">
    <property type="term" value="F:DNA binding"/>
    <property type="evidence" value="ECO:0007669"/>
    <property type="project" value="UniProtKB-KW"/>
</dbReference>
<dbReference type="PANTHER" id="PTHR30363">
    <property type="entry name" value="HTH-TYPE TRANSCRIPTIONAL REGULATOR SRLR-RELATED"/>
    <property type="match status" value="1"/>
</dbReference>
<evidence type="ECO:0000256" key="2">
    <source>
        <dbReference type="ARBA" id="ARBA00023125"/>
    </source>
</evidence>
<keyword evidence="1" id="KW-0805">Transcription regulation</keyword>
<dbReference type="Pfam" id="PF00455">
    <property type="entry name" value="DeoRC"/>
    <property type="match status" value="1"/>
</dbReference>
<dbReference type="SUPFAM" id="SSF46785">
    <property type="entry name" value="Winged helix' DNA-binding domain"/>
    <property type="match status" value="1"/>
</dbReference>
<accession>A0A1M4UGJ1</accession>
<dbReference type="Proteomes" id="UP000184128">
    <property type="component" value="Unassembled WGS sequence"/>
</dbReference>
<reference evidence="5 6" key="1">
    <citation type="submission" date="2016-11" db="EMBL/GenBank/DDBJ databases">
        <authorList>
            <person name="Jaros S."/>
            <person name="Januszkiewicz K."/>
            <person name="Wedrychowicz H."/>
        </authorList>
    </citation>
    <scope>NUCLEOTIDE SEQUENCE [LARGE SCALE GENOMIC DNA]</scope>
    <source>
        <strain evidence="5 6">DSM 15692</strain>
    </source>
</reference>
<keyword evidence="3" id="KW-0804">Transcription</keyword>
<dbReference type="SMART" id="SM00420">
    <property type="entry name" value="HTH_DEOR"/>
    <property type="match status" value="1"/>
</dbReference>
<dbReference type="RefSeq" id="WP_073296400.1">
    <property type="nucleotide sequence ID" value="NZ_FQUF01000008.1"/>
</dbReference>
<evidence type="ECO:0000313" key="5">
    <source>
        <dbReference type="EMBL" id="SHE55902.1"/>
    </source>
</evidence>
<keyword evidence="6" id="KW-1185">Reference proteome</keyword>
<dbReference type="InterPro" id="IPR050313">
    <property type="entry name" value="Carb_Metab_HTH_regulators"/>
</dbReference>
<dbReference type="PROSITE" id="PS51000">
    <property type="entry name" value="HTH_DEOR_2"/>
    <property type="match status" value="1"/>
</dbReference>
<dbReference type="InterPro" id="IPR001034">
    <property type="entry name" value="DeoR_HTH"/>
</dbReference>
<feature type="domain" description="HTH deoR-type" evidence="4">
    <location>
        <begin position="3"/>
        <end position="58"/>
    </location>
</feature>
<organism evidence="5 6">
    <name type="scientific">Atopostipes suicloacalis DSM 15692</name>
    <dbReference type="NCBI Taxonomy" id="1121025"/>
    <lineage>
        <taxon>Bacteria</taxon>
        <taxon>Bacillati</taxon>
        <taxon>Bacillota</taxon>
        <taxon>Bacilli</taxon>
        <taxon>Lactobacillales</taxon>
        <taxon>Carnobacteriaceae</taxon>
        <taxon>Atopostipes</taxon>
    </lineage>
</organism>
<dbReference type="PROSITE" id="PS00894">
    <property type="entry name" value="HTH_DEOR_1"/>
    <property type="match status" value="1"/>
</dbReference>
<evidence type="ECO:0000256" key="3">
    <source>
        <dbReference type="ARBA" id="ARBA00023163"/>
    </source>
</evidence>
<evidence type="ECO:0000259" key="4">
    <source>
        <dbReference type="PROSITE" id="PS51000"/>
    </source>
</evidence>
<keyword evidence="2" id="KW-0238">DNA-binding</keyword>
<dbReference type="Pfam" id="PF08220">
    <property type="entry name" value="HTH_DeoR"/>
    <property type="match status" value="1"/>
</dbReference>
<dbReference type="Gene3D" id="3.40.50.1360">
    <property type="match status" value="1"/>
</dbReference>
<dbReference type="PANTHER" id="PTHR30363:SF56">
    <property type="entry name" value="TRANSCRIPTIONAL REGULATOR, DEOR FAMILY"/>
    <property type="match status" value="1"/>
</dbReference>
<sequence>MLFQHRKEKILERLAEKSTISIQELETAIGVSESTLRRDLVALEKEGLLKRVHGGATTPTNLNKEQKMAQKESINQSAKIKVAKHVSTLVEKETQVYIDAGTTTLELVRLLPTEKNLKLVTNGIDHALLALNRGIEVTLLGGMVKRNTHAIADMTAYKQLSKINFSASFMGMNGLHENQGLTTTNIDEATLKECAMDQSQNIYLLMDDTKIDQVYEFKVDLPTSAKIFINQEAATKHPQKIKKLKVKYDIEMIE</sequence>
<dbReference type="Gene3D" id="1.10.10.10">
    <property type="entry name" value="Winged helix-like DNA-binding domain superfamily/Winged helix DNA-binding domain"/>
    <property type="match status" value="1"/>
</dbReference>
<dbReference type="SMART" id="SM01134">
    <property type="entry name" value="DeoRC"/>
    <property type="match status" value="1"/>
</dbReference>
<dbReference type="GO" id="GO:0003700">
    <property type="term" value="F:DNA-binding transcription factor activity"/>
    <property type="evidence" value="ECO:0007669"/>
    <property type="project" value="InterPro"/>
</dbReference>
<dbReference type="EMBL" id="FQUF01000008">
    <property type="protein sequence ID" value="SHE55902.1"/>
    <property type="molecule type" value="Genomic_DNA"/>
</dbReference>
<dbReference type="InterPro" id="IPR036388">
    <property type="entry name" value="WH-like_DNA-bd_sf"/>
</dbReference>
<dbReference type="PRINTS" id="PR00037">
    <property type="entry name" value="HTHLACR"/>
</dbReference>
<dbReference type="AlphaFoldDB" id="A0A1M4UGJ1"/>
<dbReference type="InterPro" id="IPR036390">
    <property type="entry name" value="WH_DNA-bd_sf"/>
</dbReference>
<protein>
    <submittedName>
        <fullName evidence="5">Transcriptional regulator, DeoR family</fullName>
    </submittedName>
</protein>
<dbReference type="SUPFAM" id="SSF100950">
    <property type="entry name" value="NagB/RpiA/CoA transferase-like"/>
    <property type="match status" value="1"/>
</dbReference>
<gene>
    <name evidence="5" type="ORF">SAMN02745249_00673</name>
</gene>
<evidence type="ECO:0000256" key="1">
    <source>
        <dbReference type="ARBA" id="ARBA00023015"/>
    </source>
</evidence>